<keyword evidence="2" id="KW-0645">Protease</keyword>
<dbReference type="GO" id="GO:0006508">
    <property type="term" value="P:proteolysis"/>
    <property type="evidence" value="ECO:0007669"/>
    <property type="project" value="UniProtKB-KW"/>
</dbReference>
<dbReference type="InterPro" id="IPR045175">
    <property type="entry name" value="M28_fam"/>
</dbReference>
<evidence type="ECO:0000313" key="10">
    <source>
        <dbReference type="Proteomes" id="UP000284892"/>
    </source>
</evidence>
<keyword evidence="6" id="KW-0862">Zinc</keyword>
<evidence type="ECO:0000256" key="6">
    <source>
        <dbReference type="ARBA" id="ARBA00022833"/>
    </source>
</evidence>
<evidence type="ECO:0000256" key="5">
    <source>
        <dbReference type="ARBA" id="ARBA00022801"/>
    </source>
</evidence>
<evidence type="ECO:0000313" key="9">
    <source>
        <dbReference type="EMBL" id="RKE94886.1"/>
    </source>
</evidence>
<keyword evidence="3" id="KW-0479">Metal-binding</keyword>
<dbReference type="Proteomes" id="UP000284892">
    <property type="component" value="Unassembled WGS sequence"/>
</dbReference>
<organism evidence="9 10">
    <name type="scientific">Ichthyenterobacterium magnum</name>
    <dbReference type="NCBI Taxonomy" id="1230530"/>
    <lineage>
        <taxon>Bacteria</taxon>
        <taxon>Pseudomonadati</taxon>
        <taxon>Bacteroidota</taxon>
        <taxon>Flavobacteriia</taxon>
        <taxon>Flavobacteriales</taxon>
        <taxon>Flavobacteriaceae</taxon>
        <taxon>Ichthyenterobacterium</taxon>
    </lineage>
</organism>
<reference evidence="9 10" key="1">
    <citation type="submission" date="2018-09" db="EMBL/GenBank/DDBJ databases">
        <title>Genomic Encyclopedia of Archaeal and Bacterial Type Strains, Phase II (KMG-II): from individual species to whole genera.</title>
        <authorList>
            <person name="Goeker M."/>
        </authorList>
    </citation>
    <scope>NUCLEOTIDE SEQUENCE [LARGE SCALE GENOMIC DNA]</scope>
    <source>
        <strain evidence="9 10">DSM 26283</strain>
    </source>
</reference>
<evidence type="ECO:0000256" key="2">
    <source>
        <dbReference type="ARBA" id="ARBA00022670"/>
    </source>
</evidence>
<keyword evidence="1" id="KW-0031">Aminopeptidase</keyword>
<dbReference type="AlphaFoldDB" id="A0A420DKU2"/>
<dbReference type="OrthoDB" id="9778250at2"/>
<feature type="signal peptide" evidence="7">
    <location>
        <begin position="1"/>
        <end position="23"/>
    </location>
</feature>
<dbReference type="GO" id="GO:0008235">
    <property type="term" value="F:metalloexopeptidase activity"/>
    <property type="evidence" value="ECO:0007669"/>
    <property type="project" value="InterPro"/>
</dbReference>
<accession>A0A420DKU2</accession>
<dbReference type="PROSITE" id="PS51257">
    <property type="entry name" value="PROKAR_LIPOPROTEIN"/>
    <property type="match status" value="1"/>
</dbReference>
<dbReference type="InterPro" id="IPR046450">
    <property type="entry name" value="PA_dom_sf"/>
</dbReference>
<dbReference type="GO" id="GO:0004180">
    <property type="term" value="F:carboxypeptidase activity"/>
    <property type="evidence" value="ECO:0007669"/>
    <property type="project" value="UniProtKB-KW"/>
</dbReference>
<dbReference type="GO" id="GO:0004177">
    <property type="term" value="F:aminopeptidase activity"/>
    <property type="evidence" value="ECO:0007669"/>
    <property type="project" value="UniProtKB-KW"/>
</dbReference>
<evidence type="ECO:0000256" key="7">
    <source>
        <dbReference type="SAM" id="SignalP"/>
    </source>
</evidence>
<dbReference type="Pfam" id="PF04389">
    <property type="entry name" value="Peptidase_M28"/>
    <property type="match status" value="1"/>
</dbReference>
<dbReference type="GO" id="GO:0046872">
    <property type="term" value="F:metal ion binding"/>
    <property type="evidence" value="ECO:0007669"/>
    <property type="project" value="UniProtKB-KW"/>
</dbReference>
<comment type="caution">
    <text evidence="9">The sequence shown here is derived from an EMBL/GenBank/DDBJ whole genome shotgun (WGS) entry which is preliminary data.</text>
</comment>
<keyword evidence="4 7" id="KW-0732">Signal</keyword>
<feature type="chain" id="PRO_5019513869" evidence="7">
    <location>
        <begin position="24"/>
        <end position="547"/>
    </location>
</feature>
<keyword evidence="5" id="KW-0378">Hydrolase</keyword>
<name>A0A420DKU2_9FLAO</name>
<dbReference type="Gene3D" id="3.40.630.10">
    <property type="entry name" value="Zn peptidases"/>
    <property type="match status" value="2"/>
</dbReference>
<dbReference type="PANTHER" id="PTHR12147:SF56">
    <property type="entry name" value="AMINOPEPTIDASE YDR415C-RELATED"/>
    <property type="match status" value="1"/>
</dbReference>
<dbReference type="RefSeq" id="WP_120201280.1">
    <property type="nucleotide sequence ID" value="NZ_RAQJ01000003.1"/>
</dbReference>
<evidence type="ECO:0000259" key="8">
    <source>
        <dbReference type="Pfam" id="PF04389"/>
    </source>
</evidence>
<evidence type="ECO:0000256" key="3">
    <source>
        <dbReference type="ARBA" id="ARBA00022723"/>
    </source>
</evidence>
<dbReference type="InterPro" id="IPR007484">
    <property type="entry name" value="Peptidase_M28"/>
</dbReference>
<feature type="domain" description="Peptidase M28" evidence="8">
    <location>
        <begin position="293"/>
        <end position="495"/>
    </location>
</feature>
<keyword evidence="10" id="KW-1185">Reference proteome</keyword>
<dbReference type="EMBL" id="RAQJ01000003">
    <property type="protein sequence ID" value="RKE94886.1"/>
    <property type="molecule type" value="Genomic_DNA"/>
</dbReference>
<protein>
    <submittedName>
        <fullName evidence="9">Zn-dependent M28 family amino/carboxypeptidase</fullName>
    </submittedName>
</protein>
<dbReference type="SUPFAM" id="SSF52025">
    <property type="entry name" value="PA domain"/>
    <property type="match status" value="1"/>
</dbReference>
<dbReference type="Gene3D" id="3.50.30.30">
    <property type="match status" value="1"/>
</dbReference>
<sequence>MKNYILLATIVISFILSCKAQNANPEYLIKEENVVKHIKTLASDEFLGRKPGTKGEEKTTKYIEQQLKLFNVEPANASSYFQDFKIKKVQYGNCSNLVIESGKEKKEYIYEKDFYAKTSYKLNEEVTIENAEMIFVGFGIVASDYNWDDYKEVDVKGKIVVVLFSDPGYYSKDPKFFNGEQPTYYAGIRHKKREAAKRGAAGLIMIHDDAINWDAVKNDVDSPIFVEGEPGLASDGLKFSGLISKSIMKDLLSDSNYDYVEEALLKDFKPLPLKAKASLSLNSTFKDFVTTKNVVGIVKGSKRPNEYVLYTAHWDHVGTRASHLGNDSIFNGAIDNASGTAMQLEVARAFSKMKKKTERSIVFLFTSAEEMGLLGAEYYANNPLYPLNKTVCVINADASFAVEKMRMVINVIESHSEMDSFVSKAADKLGREIVKTEGEEMPGNVFQRSDHYPFVKKGVPAVWNVGNYEPLNGDEKEVEKIAAYMQHYHQVTDEYYEGFNGANITFDAQLNFLTGLEVGNSSKWPNWSEESRYSQYKKIRDESMKAD</sequence>
<gene>
    <name evidence="9" type="ORF">BXY80_1899</name>
</gene>
<proteinExistence type="predicted"/>
<dbReference type="PANTHER" id="PTHR12147">
    <property type="entry name" value="METALLOPEPTIDASE M28 FAMILY MEMBER"/>
    <property type="match status" value="1"/>
</dbReference>
<keyword evidence="9" id="KW-0121">Carboxypeptidase</keyword>
<dbReference type="SUPFAM" id="SSF53187">
    <property type="entry name" value="Zn-dependent exopeptidases"/>
    <property type="match status" value="1"/>
</dbReference>
<evidence type="ECO:0000256" key="1">
    <source>
        <dbReference type="ARBA" id="ARBA00022438"/>
    </source>
</evidence>
<evidence type="ECO:0000256" key="4">
    <source>
        <dbReference type="ARBA" id="ARBA00022729"/>
    </source>
</evidence>